<feature type="chain" id="PRO_5039221821" description="Tat pathway signal sequence domain protein" evidence="1">
    <location>
        <begin position="33"/>
        <end position="227"/>
    </location>
</feature>
<dbReference type="HOGENOM" id="CLU_081866_0_0_11"/>
<dbReference type="RefSeq" id="WP_043378549.1">
    <property type="nucleotide sequence ID" value="NZ_KN039947.1"/>
</dbReference>
<reference evidence="2 3" key="1">
    <citation type="submission" date="2014-05" db="EMBL/GenBank/DDBJ databases">
        <title>Complete genome sequence of the Streptomyces mutabilis TRM45540.</title>
        <authorList>
            <person name="Luo X."/>
            <person name="Zhang L."/>
        </authorList>
    </citation>
    <scope>NUCLEOTIDE SEQUENCE [LARGE SCALE GENOMIC DNA]</scope>
    <source>
        <strain evidence="2 3">TRM45540</strain>
    </source>
</reference>
<dbReference type="STRING" id="1915400.FM21_19855"/>
<keyword evidence="3" id="KW-1185">Reference proteome</keyword>
<comment type="caution">
    <text evidence="2">The sequence shown here is derived from an EMBL/GenBank/DDBJ whole genome shotgun (WGS) entry which is preliminary data.</text>
</comment>
<feature type="signal peptide" evidence="1">
    <location>
        <begin position="1"/>
        <end position="32"/>
    </location>
</feature>
<dbReference type="AlphaFoldDB" id="A0A086MW28"/>
<sequence length="227" mass="22535">MRTRTAPRTRQFLTLTAAVAALTLPAAVPAVAGTAVADTPVLTTGATGGTPVAVGDVLTAALASGTAATFHSSATGSSGVSCTSSQFTVAVTDNPTAPGTATETLTAHTFDSGSCTSNVTGVLGVNGITVHNLPYTTTVSSDGAVAVTPPSGSTVRTTVALRTLLGSINCVYEAPRLTGTASNDGNSIAFTDQRFTKVSGSGLCFANGYFTATYAPVTDGTEAVYVN</sequence>
<protein>
    <recommendedName>
        <fullName evidence="4">Tat pathway signal sequence domain protein</fullName>
    </recommendedName>
</protein>
<evidence type="ECO:0000313" key="3">
    <source>
        <dbReference type="Proteomes" id="UP000029095"/>
    </source>
</evidence>
<keyword evidence="1" id="KW-0732">Signal</keyword>
<proteinExistence type="predicted"/>
<evidence type="ECO:0008006" key="4">
    <source>
        <dbReference type="Google" id="ProtNLM"/>
    </source>
</evidence>
<name>A0A086MW28_9ACTN</name>
<evidence type="ECO:0000313" key="2">
    <source>
        <dbReference type="EMBL" id="KFG73096.1"/>
    </source>
</evidence>
<dbReference type="EMBL" id="JNFQ01000002">
    <property type="protein sequence ID" value="KFG73096.1"/>
    <property type="molecule type" value="Genomic_DNA"/>
</dbReference>
<organism evidence="2 3">
    <name type="scientific">Streptomyces mutabilis</name>
    <dbReference type="NCBI Taxonomy" id="67332"/>
    <lineage>
        <taxon>Bacteria</taxon>
        <taxon>Bacillati</taxon>
        <taxon>Actinomycetota</taxon>
        <taxon>Actinomycetes</taxon>
        <taxon>Kitasatosporales</taxon>
        <taxon>Streptomycetaceae</taxon>
        <taxon>Streptomyces</taxon>
    </lineage>
</organism>
<evidence type="ECO:0000256" key="1">
    <source>
        <dbReference type="SAM" id="SignalP"/>
    </source>
</evidence>
<dbReference type="Proteomes" id="UP000029095">
    <property type="component" value="Unassembled WGS sequence"/>
</dbReference>
<gene>
    <name evidence="2" type="ORF">FM21_19855</name>
</gene>
<accession>A0A086MW28</accession>